<evidence type="ECO:0000256" key="1">
    <source>
        <dbReference type="SAM" id="Phobius"/>
    </source>
</evidence>
<accession>A0A2B7YTJ8</accession>
<proteinExistence type="predicted"/>
<gene>
    <name evidence="2" type="ORF">AJ80_02019</name>
</gene>
<keyword evidence="1" id="KW-0812">Transmembrane</keyword>
<keyword evidence="1" id="KW-0472">Membrane</keyword>
<dbReference type="AlphaFoldDB" id="A0A2B7YTJ8"/>
<reference evidence="2 3" key="1">
    <citation type="submission" date="2017-10" db="EMBL/GenBank/DDBJ databases">
        <title>Comparative genomics in systemic dimorphic fungi from Ajellomycetaceae.</title>
        <authorList>
            <person name="Munoz J.F."/>
            <person name="Mcewen J.G."/>
            <person name="Clay O.K."/>
            <person name="Cuomo C.A."/>
        </authorList>
    </citation>
    <scope>NUCLEOTIDE SEQUENCE [LARGE SCALE GENOMIC DNA]</scope>
    <source>
        <strain evidence="2 3">UAMH7299</strain>
    </source>
</reference>
<keyword evidence="1" id="KW-1133">Transmembrane helix</keyword>
<evidence type="ECO:0000313" key="2">
    <source>
        <dbReference type="EMBL" id="PGH23957.1"/>
    </source>
</evidence>
<dbReference type="PANTHER" id="PTHR35043">
    <property type="entry name" value="TRANSCRIPTION FACTOR DOMAIN-CONTAINING PROTEIN"/>
    <property type="match status" value="1"/>
</dbReference>
<feature type="transmembrane region" description="Helical" evidence="1">
    <location>
        <begin position="27"/>
        <end position="47"/>
    </location>
</feature>
<dbReference type="OrthoDB" id="4160663at2759"/>
<dbReference type="PANTHER" id="PTHR35043:SF8">
    <property type="entry name" value="DUF4220 DOMAIN-CONTAINING PROTEIN"/>
    <property type="match status" value="1"/>
</dbReference>
<name>A0A2B7YTJ8_POLH7</name>
<dbReference type="EMBL" id="PDNA01000018">
    <property type="protein sequence ID" value="PGH23957.1"/>
    <property type="molecule type" value="Genomic_DNA"/>
</dbReference>
<comment type="caution">
    <text evidence="2">The sequence shown here is derived from an EMBL/GenBank/DDBJ whole genome shotgun (WGS) entry which is preliminary data.</text>
</comment>
<evidence type="ECO:0000313" key="3">
    <source>
        <dbReference type="Proteomes" id="UP000224634"/>
    </source>
</evidence>
<protein>
    <submittedName>
        <fullName evidence="2">Uncharacterized protein</fullName>
    </submittedName>
</protein>
<keyword evidence="3" id="KW-1185">Reference proteome</keyword>
<dbReference type="Proteomes" id="UP000224634">
    <property type="component" value="Unassembled WGS sequence"/>
</dbReference>
<dbReference type="STRING" id="1447883.A0A2B7YTJ8"/>
<organism evidence="2 3">
    <name type="scientific">Polytolypa hystricis (strain UAMH7299)</name>
    <dbReference type="NCBI Taxonomy" id="1447883"/>
    <lineage>
        <taxon>Eukaryota</taxon>
        <taxon>Fungi</taxon>
        <taxon>Dikarya</taxon>
        <taxon>Ascomycota</taxon>
        <taxon>Pezizomycotina</taxon>
        <taxon>Eurotiomycetes</taxon>
        <taxon>Eurotiomycetidae</taxon>
        <taxon>Onygenales</taxon>
        <taxon>Onygenales incertae sedis</taxon>
        <taxon>Polytolypa</taxon>
    </lineage>
</organism>
<sequence>MPSEPPANITFKDGWVDSPNERGTLDILWSCFFTIFVCTWTALHLNLPAREESRWHVFWRKTKWMVLNVLFPEVVTAAAFAQRVAASESVAGMRKHDHSWTMRHAFFLNMGGLWLQPKNSQSFPINAQQLEYLVANNHLDLLNLSDREIWDKSSILTCTLWKVF</sequence>